<dbReference type="AlphaFoldDB" id="D3BE59"/>
<dbReference type="PANTHER" id="PTHR35883:SF1">
    <property type="entry name" value="CALMODULIN-BINDING PROTEIN CAM-BP15-RELATED"/>
    <property type="match status" value="1"/>
</dbReference>
<comment type="caution">
    <text evidence="2">The sequence shown here is derived from an EMBL/GenBank/DDBJ whole genome shotgun (WGS) entry which is preliminary data.</text>
</comment>
<accession>D3BE59</accession>
<protein>
    <recommendedName>
        <fullName evidence="1">BP74 N-terminal domain-containing protein</fullName>
    </recommendedName>
</protein>
<dbReference type="Proteomes" id="UP000001396">
    <property type="component" value="Unassembled WGS sequence"/>
</dbReference>
<dbReference type="RefSeq" id="XP_020432310.1">
    <property type="nucleotide sequence ID" value="XM_020577862.1"/>
</dbReference>
<dbReference type="InterPro" id="IPR056422">
    <property type="entry name" value="BP74_N"/>
</dbReference>
<sequence>MPNNNRKACYLLCRLVRMEGVFVFQDENHSEFTFHLYEFKDIQHARQLINSETTERPHVTGTIVMGTSILNPALKFHMDPNSIQFVDSVNKTCDVSIKYLNDHTIKRCDDVLKDCHWCNGGNKVIKEVQTMNSQRFIPRT</sequence>
<keyword evidence="3" id="KW-1185">Reference proteome</keyword>
<proteinExistence type="predicted"/>
<reference evidence="2 3" key="1">
    <citation type="journal article" date="2011" name="Genome Res.">
        <title>Phylogeny-wide analysis of social amoeba genomes highlights ancient origins for complex intercellular communication.</title>
        <authorList>
            <person name="Heidel A.J."/>
            <person name="Lawal H.M."/>
            <person name="Felder M."/>
            <person name="Schilde C."/>
            <person name="Helps N.R."/>
            <person name="Tunggal B."/>
            <person name="Rivero F."/>
            <person name="John U."/>
            <person name="Schleicher M."/>
            <person name="Eichinger L."/>
            <person name="Platzer M."/>
            <person name="Noegel A.A."/>
            <person name="Schaap P."/>
            <person name="Gloeckner G."/>
        </authorList>
    </citation>
    <scope>NUCLEOTIDE SEQUENCE [LARGE SCALE GENOMIC DNA]</scope>
    <source>
        <strain evidence="3">ATCC 26659 / Pp 5 / PN500</strain>
    </source>
</reference>
<dbReference type="InParanoid" id="D3BE59"/>
<gene>
    <name evidence="2" type="ORF">PPL_07012</name>
</gene>
<organism evidence="2 3">
    <name type="scientific">Heterostelium pallidum (strain ATCC 26659 / Pp 5 / PN500)</name>
    <name type="common">Cellular slime mold</name>
    <name type="synonym">Polysphondylium pallidum</name>
    <dbReference type="NCBI Taxonomy" id="670386"/>
    <lineage>
        <taxon>Eukaryota</taxon>
        <taxon>Amoebozoa</taxon>
        <taxon>Evosea</taxon>
        <taxon>Eumycetozoa</taxon>
        <taxon>Dictyostelia</taxon>
        <taxon>Acytosteliales</taxon>
        <taxon>Acytosteliaceae</taxon>
        <taxon>Heterostelium</taxon>
    </lineage>
</organism>
<dbReference type="Pfam" id="PF23621">
    <property type="entry name" value="BP74_N"/>
    <property type="match status" value="1"/>
</dbReference>
<evidence type="ECO:0000313" key="2">
    <source>
        <dbReference type="EMBL" id="EFA80190.1"/>
    </source>
</evidence>
<evidence type="ECO:0000313" key="3">
    <source>
        <dbReference type="Proteomes" id="UP000001396"/>
    </source>
</evidence>
<feature type="domain" description="BP74 N-terminal" evidence="1">
    <location>
        <begin position="20"/>
        <end position="130"/>
    </location>
</feature>
<dbReference type="GeneID" id="31362493"/>
<name>D3BE59_HETP5</name>
<evidence type="ECO:0000259" key="1">
    <source>
        <dbReference type="Pfam" id="PF23621"/>
    </source>
</evidence>
<dbReference type="PANTHER" id="PTHR35883">
    <property type="entry name" value="CYCLIC AMP-INDUCIBLE PROTEIN BP74-RELATED"/>
    <property type="match status" value="1"/>
</dbReference>
<dbReference type="InterPro" id="IPR053344">
    <property type="entry name" value="cAMP-inducible_BP74-like"/>
</dbReference>
<dbReference type="EMBL" id="ADBJ01000031">
    <property type="protein sequence ID" value="EFA80190.1"/>
    <property type="molecule type" value="Genomic_DNA"/>
</dbReference>